<sequence length="294" mass="32930">MEQVFMGIKSKTEQKEWIAEIEEFGKESEYSKILNESANFMLRDILVKNQATDTLRVEDLLEALDREISAKAYVELRLGTTNTDTNGLHSQDRRPNLPGPSSTGKNAGTFSNSSDDVGNVFKTHVPAAAANLRTVLDADARIMYSDNIQKLFELENIGITSLESDKDQGTLKYFREYSKTITFDGNYITVPFPLKDNIAELSDNYGVAIKRLAALQRNLHASGEQMEWYSRTLTDYEHQNGNIKYSLPDTASANCDDDLSYDPDLIQTTKQAVKHWSTLLKLPINFGNGGAPNI</sequence>
<accession>A0AA36H9U9</accession>
<organism evidence="2 3">
    <name type="scientific">Cylicocyclus nassatus</name>
    <name type="common">Nematode worm</name>
    <dbReference type="NCBI Taxonomy" id="53992"/>
    <lineage>
        <taxon>Eukaryota</taxon>
        <taxon>Metazoa</taxon>
        <taxon>Ecdysozoa</taxon>
        <taxon>Nematoda</taxon>
        <taxon>Chromadorea</taxon>
        <taxon>Rhabditida</taxon>
        <taxon>Rhabditina</taxon>
        <taxon>Rhabditomorpha</taxon>
        <taxon>Strongyloidea</taxon>
        <taxon>Strongylidae</taxon>
        <taxon>Cylicocyclus</taxon>
    </lineage>
</organism>
<evidence type="ECO:0000256" key="1">
    <source>
        <dbReference type="SAM" id="MobiDB-lite"/>
    </source>
</evidence>
<feature type="region of interest" description="Disordered" evidence="1">
    <location>
        <begin position="82"/>
        <end position="111"/>
    </location>
</feature>
<evidence type="ECO:0000313" key="2">
    <source>
        <dbReference type="EMBL" id="CAJ0606826.1"/>
    </source>
</evidence>
<dbReference type="EMBL" id="CATQJL010000316">
    <property type="protein sequence ID" value="CAJ0606826.1"/>
    <property type="molecule type" value="Genomic_DNA"/>
</dbReference>
<feature type="compositionally biased region" description="Polar residues" evidence="1">
    <location>
        <begin position="99"/>
        <end position="111"/>
    </location>
</feature>
<dbReference type="Proteomes" id="UP001176961">
    <property type="component" value="Unassembled WGS sequence"/>
</dbReference>
<evidence type="ECO:0000313" key="3">
    <source>
        <dbReference type="Proteomes" id="UP001176961"/>
    </source>
</evidence>
<reference evidence="2" key="1">
    <citation type="submission" date="2023-07" db="EMBL/GenBank/DDBJ databases">
        <authorList>
            <consortium name="CYATHOMIX"/>
        </authorList>
    </citation>
    <scope>NUCLEOTIDE SEQUENCE</scope>
    <source>
        <strain evidence="2">N/A</strain>
    </source>
</reference>
<keyword evidence="3" id="KW-1185">Reference proteome</keyword>
<comment type="caution">
    <text evidence="2">The sequence shown here is derived from an EMBL/GenBank/DDBJ whole genome shotgun (WGS) entry which is preliminary data.</text>
</comment>
<name>A0AA36H9U9_CYLNA</name>
<proteinExistence type="predicted"/>
<gene>
    <name evidence="2" type="ORF">CYNAS_LOCUS18809</name>
</gene>
<dbReference type="AlphaFoldDB" id="A0AA36H9U9"/>
<protein>
    <submittedName>
        <fullName evidence="2">Uncharacterized protein</fullName>
    </submittedName>
</protein>